<keyword evidence="2" id="KW-1185">Reference proteome</keyword>
<dbReference type="Proteomes" id="UP001054837">
    <property type="component" value="Unassembled WGS sequence"/>
</dbReference>
<dbReference type="EMBL" id="BPLQ01003002">
    <property type="protein sequence ID" value="GIX97070.1"/>
    <property type="molecule type" value="Genomic_DNA"/>
</dbReference>
<proteinExistence type="predicted"/>
<evidence type="ECO:0000313" key="2">
    <source>
        <dbReference type="Proteomes" id="UP001054837"/>
    </source>
</evidence>
<comment type="caution">
    <text evidence="1">The sequence shown here is derived from an EMBL/GenBank/DDBJ whole genome shotgun (WGS) entry which is preliminary data.</text>
</comment>
<protein>
    <submittedName>
        <fullName evidence="1">Uncharacterized protein</fullName>
    </submittedName>
</protein>
<accession>A0AAV4PM93</accession>
<organism evidence="1 2">
    <name type="scientific">Caerostris darwini</name>
    <dbReference type="NCBI Taxonomy" id="1538125"/>
    <lineage>
        <taxon>Eukaryota</taxon>
        <taxon>Metazoa</taxon>
        <taxon>Ecdysozoa</taxon>
        <taxon>Arthropoda</taxon>
        <taxon>Chelicerata</taxon>
        <taxon>Arachnida</taxon>
        <taxon>Araneae</taxon>
        <taxon>Araneomorphae</taxon>
        <taxon>Entelegynae</taxon>
        <taxon>Araneoidea</taxon>
        <taxon>Araneidae</taxon>
        <taxon>Caerostris</taxon>
    </lineage>
</organism>
<evidence type="ECO:0000313" key="1">
    <source>
        <dbReference type="EMBL" id="GIX97070.1"/>
    </source>
</evidence>
<dbReference type="AlphaFoldDB" id="A0AAV4PM93"/>
<name>A0AAV4PM93_9ARAC</name>
<gene>
    <name evidence="1" type="ORF">CDAR_95301</name>
</gene>
<reference evidence="1 2" key="1">
    <citation type="submission" date="2021-06" db="EMBL/GenBank/DDBJ databases">
        <title>Caerostris darwini draft genome.</title>
        <authorList>
            <person name="Kono N."/>
            <person name="Arakawa K."/>
        </authorList>
    </citation>
    <scope>NUCLEOTIDE SEQUENCE [LARGE SCALE GENOMIC DNA]</scope>
</reference>
<sequence>MPNYNYLYGDSRRQSFQKATTMDNHRNDISLIKLSLRNTERVLLEMNVLNPNHGTPLSYVCCKELLLKMDADVQIPKKMGKHIYMKHVNMIK</sequence>